<proteinExistence type="inferred from homology"/>
<evidence type="ECO:0000256" key="1">
    <source>
        <dbReference type="ARBA" id="ARBA00009798"/>
    </source>
</evidence>
<evidence type="ECO:0000256" key="3">
    <source>
        <dbReference type="ARBA" id="ARBA00023239"/>
    </source>
</evidence>
<evidence type="ECO:0000256" key="2">
    <source>
        <dbReference type="ARBA" id="ARBA00022917"/>
    </source>
</evidence>
<feature type="domain" description="YbaK/aminoacyl-tRNA synthetase-associated" evidence="5">
    <location>
        <begin position="50"/>
        <end position="161"/>
    </location>
</feature>
<dbReference type="InterPro" id="IPR036754">
    <property type="entry name" value="YbaK/aa-tRNA-synt-asso_dom_sf"/>
</dbReference>
<keyword evidence="3 4" id="KW-0456">Lyase</keyword>
<evidence type="ECO:0000313" key="6">
    <source>
        <dbReference type="EMBL" id="MDD7963742.1"/>
    </source>
</evidence>
<keyword evidence="2 4" id="KW-0648">Protein biosynthesis</keyword>
<evidence type="ECO:0000256" key="4">
    <source>
        <dbReference type="PIRNR" id="PIRNR006181"/>
    </source>
</evidence>
<dbReference type="Proteomes" id="UP001300763">
    <property type="component" value="Unassembled WGS sequence"/>
</dbReference>
<protein>
    <recommendedName>
        <fullName evidence="4">Cys-tRNA(Pro)/Cys-tRNA(Cys) deacylase</fullName>
        <ecNumber evidence="4">4.2.-.-</ecNumber>
    </recommendedName>
</protein>
<dbReference type="PANTHER" id="PTHR30411">
    <property type="entry name" value="CYTOPLASMIC PROTEIN"/>
    <property type="match status" value="1"/>
</dbReference>
<sequence length="176" mass="17553">MARRAAAATPALAALDDAGVAYTTHPYTAPGRTASPSGRAPLRSVSYGTEAAEALGLDPARVFKTLVAEVDGTPVLAMVPVAGTLDLKALAAARGGKRAVMADPAVAQRLTGSVVGGIAPLGSRQPLDVVIDLSVADHGTVFCSAGRRGLQVELAPDDLVTATGGDLAEIASGQDA</sequence>
<dbReference type="PANTHER" id="PTHR30411:SF0">
    <property type="entry name" value="CYS-TRNA(PRO)_CYS-TRNA(CYS) DEACYLASE YBAK"/>
    <property type="match status" value="1"/>
</dbReference>
<gene>
    <name evidence="6" type="ORF">PGB27_00140</name>
</gene>
<dbReference type="CDD" id="cd00002">
    <property type="entry name" value="YbaK_deacylase"/>
    <property type="match status" value="1"/>
</dbReference>
<dbReference type="InterPro" id="IPR004369">
    <property type="entry name" value="Prolyl-tRNA_editing_YbaK/EbsC"/>
</dbReference>
<dbReference type="EC" id="4.2.-.-" evidence="4"/>
<evidence type="ECO:0000313" key="7">
    <source>
        <dbReference type="Proteomes" id="UP001300763"/>
    </source>
</evidence>
<dbReference type="EMBL" id="JAQZAO010000001">
    <property type="protein sequence ID" value="MDD7963742.1"/>
    <property type="molecule type" value="Genomic_DNA"/>
</dbReference>
<evidence type="ECO:0000259" key="5">
    <source>
        <dbReference type="Pfam" id="PF04073"/>
    </source>
</evidence>
<dbReference type="PIRSF" id="PIRSF006181">
    <property type="entry name" value="EbsC_YbaK"/>
    <property type="match status" value="1"/>
</dbReference>
<dbReference type="SUPFAM" id="SSF55826">
    <property type="entry name" value="YbaK/ProRS associated domain"/>
    <property type="match status" value="1"/>
</dbReference>
<dbReference type="RefSeq" id="WP_274198307.1">
    <property type="nucleotide sequence ID" value="NZ_JAQZAO010000001.1"/>
</dbReference>
<dbReference type="Pfam" id="PF04073">
    <property type="entry name" value="tRNA_edit"/>
    <property type="match status" value="1"/>
</dbReference>
<dbReference type="Gene3D" id="3.90.960.10">
    <property type="entry name" value="YbaK/aminoacyl-tRNA synthetase-associated domain"/>
    <property type="match status" value="1"/>
</dbReference>
<reference evidence="6 7" key="1">
    <citation type="submission" date="2023-02" db="EMBL/GenBank/DDBJ databases">
        <title>Genome sequencing required for Actinomycetospora new species description.</title>
        <authorList>
            <person name="Saimee Y."/>
            <person name="Duangmal K."/>
        </authorList>
    </citation>
    <scope>NUCLEOTIDE SEQUENCE [LARGE SCALE GENOMIC DNA]</scope>
    <source>
        <strain evidence="6 7">DW7H6</strain>
    </source>
</reference>
<name>A0ABT5SLN7_9PSEU</name>
<comment type="caution">
    <text evidence="6">The sequence shown here is derived from an EMBL/GenBank/DDBJ whole genome shotgun (WGS) entry which is preliminary data.</text>
</comment>
<comment type="similarity">
    <text evidence="1 4">Belongs to the prolyl-tRNA editing family. YbaK/EbsC subfamily.</text>
</comment>
<keyword evidence="7" id="KW-1185">Reference proteome</keyword>
<dbReference type="InterPro" id="IPR007214">
    <property type="entry name" value="YbaK/aa-tRNA-synth-assoc-dom"/>
</dbReference>
<accession>A0ABT5SLN7</accession>
<organism evidence="6 7">
    <name type="scientific">Actinomycetospora lemnae</name>
    <dbReference type="NCBI Taxonomy" id="3019891"/>
    <lineage>
        <taxon>Bacteria</taxon>
        <taxon>Bacillati</taxon>
        <taxon>Actinomycetota</taxon>
        <taxon>Actinomycetes</taxon>
        <taxon>Pseudonocardiales</taxon>
        <taxon>Pseudonocardiaceae</taxon>
        <taxon>Actinomycetospora</taxon>
    </lineage>
</organism>